<dbReference type="Pfam" id="PF13714">
    <property type="entry name" value="PEP_mutase"/>
    <property type="match status" value="1"/>
</dbReference>
<comment type="caution">
    <text evidence="1">The sequence shown here is derived from an EMBL/GenBank/DDBJ whole genome shotgun (WGS) entry which is preliminary data.</text>
</comment>
<dbReference type="InterPro" id="IPR039556">
    <property type="entry name" value="ICL/PEPM"/>
</dbReference>
<dbReference type="CDD" id="cd00377">
    <property type="entry name" value="ICL_PEPM"/>
    <property type="match status" value="1"/>
</dbReference>
<keyword evidence="1" id="KW-0456">Lyase</keyword>
<organism evidence="1 2">
    <name type="scientific">Sphingomonas cremea</name>
    <dbReference type="NCBI Taxonomy" id="2904799"/>
    <lineage>
        <taxon>Bacteria</taxon>
        <taxon>Pseudomonadati</taxon>
        <taxon>Pseudomonadota</taxon>
        <taxon>Alphaproteobacteria</taxon>
        <taxon>Sphingomonadales</taxon>
        <taxon>Sphingomonadaceae</taxon>
        <taxon>Sphingomonas</taxon>
    </lineage>
</organism>
<sequence length="250" mass="25975">MTTSLFERFAALHVSGDPLVLFNVWDVGSAGAVAKSGARAIATGSASVAMANGFGDGEQVPIDFALANAKRIVDAVELPVTVDFEGAYSNDPDEGARNIAQLAGIGAVGCNFEDQIVGGEGLHPIRNQAARIAAARQAVGPHFFINCRTDLFLKAPQETHDGAMLDEAITRVQAYADAGASGFFVPMLGNLDLLGRLCAQSPIPVNFMTYPGCPSNAEVASTGVARISHGPFPYLALMGQLEEAARAAIG</sequence>
<dbReference type="InterPro" id="IPR015813">
    <property type="entry name" value="Pyrv/PenolPyrv_kinase-like_dom"/>
</dbReference>
<proteinExistence type="predicted"/>
<dbReference type="EMBL" id="JAKFGM010000002">
    <property type="protein sequence ID" value="MCF2515177.1"/>
    <property type="molecule type" value="Genomic_DNA"/>
</dbReference>
<dbReference type="AlphaFoldDB" id="A0A9X1QNB2"/>
<dbReference type="InterPro" id="IPR040442">
    <property type="entry name" value="Pyrv_kinase-like_dom_sf"/>
</dbReference>
<dbReference type="SUPFAM" id="SSF51621">
    <property type="entry name" value="Phosphoenolpyruvate/pyruvate domain"/>
    <property type="match status" value="1"/>
</dbReference>
<reference evidence="1" key="1">
    <citation type="submission" date="2022-01" db="EMBL/GenBank/DDBJ databases">
        <authorList>
            <person name="Jo J.-H."/>
            <person name="Im W.-T."/>
        </authorList>
    </citation>
    <scope>NUCLEOTIDE SEQUENCE</scope>
    <source>
        <strain evidence="1">G124</strain>
    </source>
</reference>
<evidence type="ECO:0000313" key="2">
    <source>
        <dbReference type="Proteomes" id="UP001139410"/>
    </source>
</evidence>
<name>A0A9X1QNB2_9SPHN</name>
<protein>
    <submittedName>
        <fullName evidence="1">Isocitrate lyase/phosphoenolpyruvate mutase family protein</fullName>
    </submittedName>
</protein>
<dbReference type="Gene3D" id="3.20.20.60">
    <property type="entry name" value="Phosphoenolpyruvate-binding domains"/>
    <property type="match status" value="1"/>
</dbReference>
<dbReference type="PANTHER" id="PTHR42905">
    <property type="entry name" value="PHOSPHOENOLPYRUVATE CARBOXYLASE"/>
    <property type="match status" value="1"/>
</dbReference>
<gene>
    <name evidence="1" type="ORF">LVY65_08900</name>
</gene>
<dbReference type="RefSeq" id="WP_235067693.1">
    <property type="nucleotide sequence ID" value="NZ_JAKFGM010000002.1"/>
</dbReference>
<dbReference type="GO" id="GO:0016829">
    <property type="term" value="F:lyase activity"/>
    <property type="evidence" value="ECO:0007669"/>
    <property type="project" value="UniProtKB-KW"/>
</dbReference>
<keyword evidence="2" id="KW-1185">Reference proteome</keyword>
<dbReference type="PANTHER" id="PTHR42905:SF16">
    <property type="entry name" value="CARBOXYPHOSPHONOENOLPYRUVATE PHOSPHONOMUTASE-LIKE PROTEIN (AFU_ORTHOLOGUE AFUA_5G07230)"/>
    <property type="match status" value="1"/>
</dbReference>
<accession>A0A9X1QNB2</accession>
<evidence type="ECO:0000313" key="1">
    <source>
        <dbReference type="EMBL" id="MCF2515177.1"/>
    </source>
</evidence>
<dbReference type="Proteomes" id="UP001139410">
    <property type="component" value="Unassembled WGS sequence"/>
</dbReference>